<dbReference type="PANTHER" id="PTHR24416">
    <property type="entry name" value="TYROSINE-PROTEIN KINASE RECEPTOR"/>
    <property type="match status" value="1"/>
</dbReference>
<evidence type="ECO:0000256" key="3">
    <source>
        <dbReference type="ARBA" id="ARBA00022729"/>
    </source>
</evidence>
<dbReference type="InterPro" id="IPR002889">
    <property type="entry name" value="WSC_carb-bd"/>
</dbReference>
<dbReference type="SUPFAM" id="SSF56112">
    <property type="entry name" value="Protein kinase-like (PK-like)"/>
    <property type="match status" value="1"/>
</dbReference>
<dbReference type="GO" id="GO:0004714">
    <property type="term" value="F:transmembrane receptor protein tyrosine kinase activity"/>
    <property type="evidence" value="ECO:0007669"/>
    <property type="project" value="UniProtKB-ARBA"/>
</dbReference>
<protein>
    <recommendedName>
        <fullName evidence="12">Protein tyrosine kinase</fullName>
    </recommendedName>
</protein>
<dbReference type="CDD" id="cd00063">
    <property type="entry name" value="FN3"/>
    <property type="match status" value="1"/>
</dbReference>
<dbReference type="InterPro" id="IPR001245">
    <property type="entry name" value="Ser-Thr/Tyr_kinase_cat_dom"/>
</dbReference>
<dbReference type="GO" id="GO:0007399">
    <property type="term" value="P:nervous system development"/>
    <property type="evidence" value="ECO:0007669"/>
    <property type="project" value="UniProtKB-ARBA"/>
</dbReference>
<dbReference type="OrthoDB" id="9943809at2759"/>
<dbReference type="GO" id="GO:0043235">
    <property type="term" value="C:receptor complex"/>
    <property type="evidence" value="ECO:0007669"/>
    <property type="project" value="TreeGrafter"/>
</dbReference>
<evidence type="ECO:0000256" key="1">
    <source>
        <dbReference type="ARBA" id="ARBA00004479"/>
    </source>
</evidence>
<keyword evidence="4 7" id="KW-1133">Transmembrane helix</keyword>
<dbReference type="Gene3D" id="1.10.510.10">
    <property type="entry name" value="Transferase(Phosphotransferase) domain 1"/>
    <property type="match status" value="1"/>
</dbReference>
<evidence type="ECO:0000259" key="10">
    <source>
        <dbReference type="PROSITE" id="PS51212"/>
    </source>
</evidence>
<comment type="subcellular location">
    <subcellularLocation>
        <location evidence="1">Membrane</location>
        <topology evidence="1">Single-pass type I membrane protein</topology>
    </subcellularLocation>
</comment>
<dbReference type="InterPro" id="IPR013783">
    <property type="entry name" value="Ig-like_fold"/>
</dbReference>
<dbReference type="InterPro" id="IPR003961">
    <property type="entry name" value="FN3_dom"/>
</dbReference>
<dbReference type="eggNOG" id="KOG0200">
    <property type="taxonomic scope" value="Eukaryota"/>
</dbReference>
<sequence>MAQQQQRFAVVATIRKNRITPPGHRPKFALELFLCLFFLLVTPRVENLATAQGIEETPYYYLGCYTARLDLTQEQLFSKVPQVCVEICEVKDYSFAALSDDKCYCTHTVLAEERQDDLLCSTRCIASKSEYCGGAGVHSYYSTEVAKSAAAKELQVVNATENSLTISWLPHNPMKHFIAGVESTPMIRITNYMIKTERLHTYSMQPFFPQPEFIVQGNETKFEITDLHPATRYQITVQSLCESNTQGASKCGTSVVEGTTLIGEPSPMPPPPKVLTTTDKTITIQIKPVRNNNGPVTKVLVIVEHVDDAITQPFDSALLGSHSEAEENGLPYYIAAELDYDRPGDNKTRKFIVGDGKRYGRYTNPPLDNKNSDVHISLAVVSTLNNITKILYARSTHEQHVSSMDNFTYSTFESGSNSVVALIVTCSVFGVCFILSVITYFYLRYKTCQLRAIRGGNSHEMTMQQPIIDRENNGFVIEDDLPHNVENFKEQLNGLVDRLETQKRIPRNNLRLNVNDVVAVGNYGDVITGKLLQNTLPESTAECQLHVLSLDELISTDQGKLLQEFRNLIKLQEHPNILDFYGVSASTDWFYFVFEHQTVTLKRRLIESRRAPNSAPVQRITSLSEQMILEWIYEIANAMEYLAKSKVVHKHLCSHCIYVTAEMKLKVSVFEPTPYVQNQKKVDQTRWLAPEVLRYQHYSTKSDVWSFAIVAWECCSLGATPYPQINSSNKILDALKSGSRPAQPSFVYQDLYQMLLNCWTLEPSERSNFDDITFNVRQMMTSPRHSLCFDVQENKTTLNSNILDALPFYMPALEMEN</sequence>
<dbReference type="Gene3D" id="3.30.200.20">
    <property type="entry name" value="Phosphorylase Kinase, domain 1"/>
    <property type="match status" value="1"/>
</dbReference>
<feature type="domain" description="Fibronectin type-III" evidence="9">
    <location>
        <begin position="150"/>
        <end position="263"/>
    </location>
</feature>
<dbReference type="GO" id="GO:0007169">
    <property type="term" value="P:cell surface receptor protein tyrosine kinase signaling pathway"/>
    <property type="evidence" value="ECO:0007669"/>
    <property type="project" value="TreeGrafter"/>
</dbReference>
<dbReference type="InterPro" id="IPR036116">
    <property type="entry name" value="FN3_sf"/>
</dbReference>
<dbReference type="EnsemblMetazoa" id="MDOA014757-RB">
    <property type="protein sequence ID" value="MDOA014757-PB"/>
    <property type="gene ID" value="MDOA014757"/>
</dbReference>
<evidence type="ECO:0000256" key="2">
    <source>
        <dbReference type="ARBA" id="ARBA00022692"/>
    </source>
</evidence>
<dbReference type="Gene3D" id="2.60.40.10">
    <property type="entry name" value="Immunoglobulins"/>
    <property type="match status" value="1"/>
</dbReference>
<accession>A0A1I8NG21</accession>
<keyword evidence="5 7" id="KW-0472">Membrane</keyword>
<dbReference type="STRING" id="7370.A0A1I8NG21"/>
<dbReference type="PRINTS" id="PR00109">
    <property type="entry name" value="TYRKINASE"/>
</dbReference>
<proteinExistence type="predicted"/>
<dbReference type="PROSITE" id="PS50011">
    <property type="entry name" value="PROTEIN_KINASE_DOM"/>
    <property type="match status" value="1"/>
</dbReference>
<dbReference type="SMART" id="SM00321">
    <property type="entry name" value="WSC"/>
    <property type="match status" value="1"/>
</dbReference>
<keyword evidence="2 7" id="KW-0812">Transmembrane</keyword>
<dbReference type="EnsemblMetazoa" id="MDOA014757-RA">
    <property type="protein sequence ID" value="MDOA014757-PA"/>
    <property type="gene ID" value="MDOA014757"/>
</dbReference>
<feature type="domain" description="Protein kinase" evidence="8">
    <location>
        <begin position="512"/>
        <end position="780"/>
    </location>
</feature>
<dbReference type="Pfam" id="PF07714">
    <property type="entry name" value="PK_Tyr_Ser-Thr"/>
    <property type="match status" value="1"/>
</dbReference>
<dbReference type="PROSITE" id="PS51212">
    <property type="entry name" value="WSC"/>
    <property type="match status" value="1"/>
</dbReference>
<evidence type="ECO:0000259" key="9">
    <source>
        <dbReference type="PROSITE" id="PS50853"/>
    </source>
</evidence>
<organism evidence="11">
    <name type="scientific">Musca domestica</name>
    <name type="common">House fly</name>
    <dbReference type="NCBI Taxonomy" id="7370"/>
    <lineage>
        <taxon>Eukaryota</taxon>
        <taxon>Metazoa</taxon>
        <taxon>Ecdysozoa</taxon>
        <taxon>Arthropoda</taxon>
        <taxon>Hexapoda</taxon>
        <taxon>Insecta</taxon>
        <taxon>Pterygota</taxon>
        <taxon>Neoptera</taxon>
        <taxon>Endopterygota</taxon>
        <taxon>Diptera</taxon>
        <taxon>Brachycera</taxon>
        <taxon>Muscomorpha</taxon>
        <taxon>Muscoidea</taxon>
        <taxon>Muscidae</taxon>
        <taxon>Musca</taxon>
    </lineage>
</organism>
<evidence type="ECO:0000259" key="8">
    <source>
        <dbReference type="PROSITE" id="PS50011"/>
    </source>
</evidence>
<evidence type="ECO:0008006" key="12">
    <source>
        <dbReference type="Google" id="ProtNLM"/>
    </source>
</evidence>
<evidence type="ECO:0000256" key="6">
    <source>
        <dbReference type="ARBA" id="ARBA00023180"/>
    </source>
</evidence>
<dbReference type="GO" id="GO:0009653">
    <property type="term" value="P:anatomical structure morphogenesis"/>
    <property type="evidence" value="ECO:0007669"/>
    <property type="project" value="UniProtKB-ARBA"/>
</dbReference>
<dbReference type="InterPro" id="IPR057598">
    <property type="entry name" value="Fn3_PTPRU"/>
</dbReference>
<dbReference type="SUPFAM" id="SSF49265">
    <property type="entry name" value="Fibronectin type III"/>
    <property type="match status" value="1"/>
</dbReference>
<dbReference type="InterPro" id="IPR011009">
    <property type="entry name" value="Kinase-like_dom_sf"/>
</dbReference>
<dbReference type="VEuPathDB" id="VectorBase:MDOMA2_020449"/>
<gene>
    <name evidence="11" type="primary">101896472</name>
</gene>
<dbReference type="GO" id="GO:0030154">
    <property type="term" value="P:cell differentiation"/>
    <property type="evidence" value="ECO:0007669"/>
    <property type="project" value="UniProtKB-ARBA"/>
</dbReference>
<dbReference type="VEuPathDB" id="VectorBase:MDOA014757"/>
<dbReference type="RefSeq" id="XP_019893867.2">
    <property type="nucleotide sequence ID" value="XM_020038308.2"/>
</dbReference>
<dbReference type="InterPro" id="IPR000719">
    <property type="entry name" value="Prot_kinase_dom"/>
</dbReference>
<keyword evidence="3" id="KW-0732">Signal</keyword>
<feature type="domain" description="WSC" evidence="10">
    <location>
        <begin position="58"/>
        <end position="144"/>
    </location>
</feature>
<dbReference type="InterPro" id="IPR050122">
    <property type="entry name" value="RTK"/>
</dbReference>
<evidence type="ECO:0000313" key="11">
    <source>
        <dbReference type="EnsemblMetazoa" id="MDOA014757-PA"/>
    </source>
</evidence>
<dbReference type="GO" id="GO:0005886">
    <property type="term" value="C:plasma membrane"/>
    <property type="evidence" value="ECO:0007669"/>
    <property type="project" value="TreeGrafter"/>
</dbReference>
<dbReference type="PANTHER" id="PTHR24416:SF611">
    <property type="entry name" value="TYROSINE-PROTEIN KINASE TRANSMEMBRANE RECEPTOR ROR"/>
    <property type="match status" value="1"/>
</dbReference>
<evidence type="ECO:0000256" key="5">
    <source>
        <dbReference type="ARBA" id="ARBA00023136"/>
    </source>
</evidence>
<dbReference type="PROSITE" id="PS50853">
    <property type="entry name" value="FN3"/>
    <property type="match status" value="1"/>
</dbReference>
<keyword evidence="6" id="KW-0325">Glycoprotein</keyword>
<evidence type="ECO:0000256" key="4">
    <source>
        <dbReference type="ARBA" id="ARBA00022989"/>
    </source>
</evidence>
<dbReference type="SMART" id="SM00060">
    <property type="entry name" value="FN3"/>
    <property type="match status" value="1"/>
</dbReference>
<dbReference type="Pfam" id="PF23144">
    <property type="entry name" value="Fn3_PTPRU"/>
    <property type="match status" value="1"/>
</dbReference>
<dbReference type="KEGG" id="mde:101896472"/>
<dbReference type="GO" id="GO:0005524">
    <property type="term" value="F:ATP binding"/>
    <property type="evidence" value="ECO:0007669"/>
    <property type="project" value="InterPro"/>
</dbReference>
<dbReference type="Pfam" id="PF00041">
    <property type="entry name" value="fn3"/>
    <property type="match status" value="1"/>
</dbReference>
<dbReference type="AlphaFoldDB" id="A0A1I8NG21"/>
<evidence type="ECO:0000256" key="7">
    <source>
        <dbReference type="SAM" id="Phobius"/>
    </source>
</evidence>
<reference evidence="11" key="1">
    <citation type="submission" date="2020-05" db="UniProtKB">
        <authorList>
            <consortium name="EnsemblMetazoa"/>
        </authorList>
    </citation>
    <scope>IDENTIFICATION</scope>
    <source>
        <strain evidence="11">Aabys</strain>
    </source>
</reference>
<dbReference type="Pfam" id="PF01822">
    <property type="entry name" value="WSC"/>
    <property type="match status" value="1"/>
</dbReference>
<feature type="transmembrane region" description="Helical" evidence="7">
    <location>
        <begin position="419"/>
        <end position="443"/>
    </location>
</feature>
<name>A0A1I8NG21_MUSDO</name>